<dbReference type="Ensembl" id="ENSCMMT00000019027.1">
    <property type="protein sequence ID" value="ENSCMMP00000017306.1"/>
    <property type="gene ID" value="ENSCMMG00000011004.1"/>
</dbReference>
<dbReference type="PROSITE" id="PS50958">
    <property type="entry name" value="SMB_2"/>
    <property type="match status" value="1"/>
</dbReference>
<dbReference type="PROSITE" id="PS00524">
    <property type="entry name" value="SMB_1"/>
    <property type="match status" value="1"/>
</dbReference>
<feature type="repeat" description="Hemopexin" evidence="7">
    <location>
        <begin position="555"/>
        <end position="612"/>
    </location>
</feature>
<feature type="compositionally biased region" description="Acidic residues" evidence="8">
    <location>
        <begin position="281"/>
        <end position="292"/>
    </location>
</feature>
<evidence type="ECO:0000256" key="6">
    <source>
        <dbReference type="ARBA" id="ARBA00023180"/>
    </source>
</evidence>
<dbReference type="InterPro" id="IPR036375">
    <property type="entry name" value="Hemopexin-like_dom_sf"/>
</dbReference>
<dbReference type="GO" id="GO:0005615">
    <property type="term" value="C:extracellular space"/>
    <property type="evidence" value="ECO:0007669"/>
    <property type="project" value="TreeGrafter"/>
</dbReference>
<keyword evidence="6" id="KW-0325">Glycoprotein</keyword>
<dbReference type="PROSITE" id="PS00024">
    <property type="entry name" value="HEMOPEXIN"/>
    <property type="match status" value="2"/>
</dbReference>
<dbReference type="Pfam" id="PF00045">
    <property type="entry name" value="Hemopexin"/>
    <property type="match status" value="4"/>
</dbReference>
<protein>
    <recommendedName>
        <fullName evidence="9">SMB domain-containing protein</fullName>
    </recommendedName>
</protein>
<dbReference type="InterPro" id="IPR051298">
    <property type="entry name" value="Heme_transport/Cell_adhesion"/>
</dbReference>
<feature type="domain" description="SMB" evidence="9">
    <location>
        <begin position="70"/>
        <end position="113"/>
    </location>
</feature>
<feature type="compositionally biased region" description="Low complexity" evidence="8">
    <location>
        <begin position="228"/>
        <end position="243"/>
    </location>
</feature>
<keyword evidence="3" id="KW-0732">Signal</keyword>
<comment type="subcellular location">
    <subcellularLocation>
        <location evidence="1">Secreted</location>
    </subcellularLocation>
</comment>
<dbReference type="SUPFAM" id="SSF90188">
    <property type="entry name" value="Somatomedin B domain"/>
    <property type="match status" value="1"/>
</dbReference>
<evidence type="ECO:0000313" key="11">
    <source>
        <dbReference type="Proteomes" id="UP000694556"/>
    </source>
</evidence>
<dbReference type="AlphaFoldDB" id="A0A8C3C7S1"/>
<reference evidence="10" key="2">
    <citation type="submission" date="2025-08" db="UniProtKB">
        <authorList>
            <consortium name="Ensembl"/>
        </authorList>
    </citation>
    <scope>IDENTIFICATION</scope>
</reference>
<proteinExistence type="predicted"/>
<dbReference type="GO" id="GO:0050840">
    <property type="term" value="F:extracellular matrix binding"/>
    <property type="evidence" value="ECO:0007669"/>
    <property type="project" value="TreeGrafter"/>
</dbReference>
<dbReference type="Gene3D" id="2.110.10.10">
    <property type="entry name" value="Hemopexin-like domain"/>
    <property type="match status" value="2"/>
</dbReference>
<keyword evidence="4" id="KW-0677">Repeat</keyword>
<dbReference type="InterPro" id="IPR000585">
    <property type="entry name" value="Hemopexin-like_dom"/>
</dbReference>
<dbReference type="Pfam" id="PF01033">
    <property type="entry name" value="Somatomedin_B"/>
    <property type="match status" value="1"/>
</dbReference>
<dbReference type="PROSITE" id="PS51642">
    <property type="entry name" value="HEMOPEXIN_2"/>
    <property type="match status" value="3"/>
</dbReference>
<feature type="region of interest" description="Disordered" evidence="8">
    <location>
        <begin position="220"/>
        <end position="293"/>
    </location>
</feature>
<evidence type="ECO:0000313" key="10">
    <source>
        <dbReference type="Ensembl" id="ENSCMMP00000017306.1"/>
    </source>
</evidence>
<feature type="region of interest" description="Disordered" evidence="8">
    <location>
        <begin position="190"/>
        <end position="209"/>
    </location>
</feature>
<evidence type="ECO:0000259" key="9">
    <source>
        <dbReference type="PROSITE" id="PS50958"/>
    </source>
</evidence>
<dbReference type="GO" id="GO:0033627">
    <property type="term" value="P:cell adhesion mediated by integrin"/>
    <property type="evidence" value="ECO:0007669"/>
    <property type="project" value="TreeGrafter"/>
</dbReference>
<evidence type="ECO:0000256" key="1">
    <source>
        <dbReference type="ARBA" id="ARBA00004613"/>
    </source>
</evidence>
<dbReference type="GO" id="GO:0007160">
    <property type="term" value="P:cell-matrix adhesion"/>
    <property type="evidence" value="ECO:0007669"/>
    <property type="project" value="TreeGrafter"/>
</dbReference>
<feature type="compositionally biased region" description="Acidic residues" evidence="8">
    <location>
        <begin position="254"/>
        <end position="265"/>
    </location>
</feature>
<dbReference type="GO" id="GO:0030247">
    <property type="term" value="F:polysaccharide binding"/>
    <property type="evidence" value="ECO:0007669"/>
    <property type="project" value="InterPro"/>
</dbReference>
<dbReference type="Proteomes" id="UP000694556">
    <property type="component" value="Chromosome 20"/>
</dbReference>
<reference evidence="10" key="1">
    <citation type="submission" date="2018-09" db="EMBL/GenBank/DDBJ databases">
        <title>Common duck and Muscovy duck high density SNP chip.</title>
        <authorList>
            <person name="Vignal A."/>
            <person name="Thebault N."/>
            <person name="Warren W.C."/>
        </authorList>
    </citation>
    <scope>NUCLEOTIDE SEQUENCE [LARGE SCALE GENOMIC DNA]</scope>
</reference>
<keyword evidence="5" id="KW-1015">Disulfide bond</keyword>
<dbReference type="CDD" id="cd00094">
    <property type="entry name" value="HX"/>
    <property type="match status" value="1"/>
</dbReference>
<dbReference type="Gene3D" id="4.10.410.20">
    <property type="match status" value="1"/>
</dbReference>
<dbReference type="GO" id="GO:0006955">
    <property type="term" value="P:immune response"/>
    <property type="evidence" value="ECO:0007669"/>
    <property type="project" value="InterPro"/>
</dbReference>
<dbReference type="PANTHER" id="PTHR22917">
    <property type="entry name" value="HEMOPEXIN DOMAIN-CONTAINING PROTEIN"/>
    <property type="match status" value="1"/>
</dbReference>
<dbReference type="InterPro" id="IPR020436">
    <property type="entry name" value="SMB_chordata"/>
</dbReference>
<evidence type="ECO:0000256" key="4">
    <source>
        <dbReference type="ARBA" id="ARBA00022737"/>
    </source>
</evidence>
<feature type="repeat" description="Hemopexin" evidence="7">
    <location>
        <begin position="368"/>
        <end position="415"/>
    </location>
</feature>
<evidence type="ECO:0000256" key="3">
    <source>
        <dbReference type="ARBA" id="ARBA00022729"/>
    </source>
</evidence>
<dbReference type="InterPro" id="IPR018486">
    <property type="entry name" value="Hemopexin_CS"/>
</dbReference>
<evidence type="ECO:0000256" key="2">
    <source>
        <dbReference type="ARBA" id="ARBA00022525"/>
    </source>
</evidence>
<evidence type="ECO:0000256" key="7">
    <source>
        <dbReference type="PROSITE-ProRule" id="PRU01011"/>
    </source>
</evidence>
<accession>A0A8C3C7S1</accession>
<evidence type="ECO:0000256" key="5">
    <source>
        <dbReference type="ARBA" id="ARBA00023157"/>
    </source>
</evidence>
<dbReference type="InterPro" id="IPR036024">
    <property type="entry name" value="Somatomedin_B-like_dom_sf"/>
</dbReference>
<dbReference type="GO" id="GO:0005044">
    <property type="term" value="F:scavenger receptor activity"/>
    <property type="evidence" value="ECO:0007669"/>
    <property type="project" value="InterPro"/>
</dbReference>
<dbReference type="SUPFAM" id="SSF50923">
    <property type="entry name" value="Hemopexin-like domain"/>
    <property type="match status" value="1"/>
</dbReference>
<dbReference type="InterPro" id="IPR018487">
    <property type="entry name" value="Hemopexin-like_repeat"/>
</dbReference>
<evidence type="ECO:0000256" key="8">
    <source>
        <dbReference type="SAM" id="MobiDB-lite"/>
    </source>
</evidence>
<dbReference type="SMART" id="SM00201">
    <property type="entry name" value="SO"/>
    <property type="match status" value="1"/>
</dbReference>
<dbReference type="PANTHER" id="PTHR22917:SF3">
    <property type="entry name" value="VITRONECTIN"/>
    <property type="match status" value="1"/>
</dbReference>
<reference evidence="10" key="3">
    <citation type="submission" date="2025-09" db="UniProtKB">
        <authorList>
            <consortium name="Ensembl"/>
        </authorList>
    </citation>
    <scope>IDENTIFICATION</scope>
</reference>
<keyword evidence="11" id="KW-1185">Reference proteome</keyword>
<organism evidence="10 11">
    <name type="scientific">Cairina moschata</name>
    <name type="common">Muscovy duck</name>
    <dbReference type="NCBI Taxonomy" id="8855"/>
    <lineage>
        <taxon>Eukaryota</taxon>
        <taxon>Metazoa</taxon>
        <taxon>Chordata</taxon>
        <taxon>Craniata</taxon>
        <taxon>Vertebrata</taxon>
        <taxon>Euteleostomi</taxon>
        <taxon>Archelosauria</taxon>
        <taxon>Archosauria</taxon>
        <taxon>Dinosauria</taxon>
        <taxon>Saurischia</taxon>
        <taxon>Theropoda</taxon>
        <taxon>Coelurosauria</taxon>
        <taxon>Aves</taxon>
        <taxon>Neognathae</taxon>
        <taxon>Galloanserae</taxon>
        <taxon>Anseriformes</taxon>
        <taxon>Anatidae</taxon>
        <taxon>Anatinae</taxon>
        <taxon>Cairina</taxon>
    </lineage>
</organism>
<sequence>APSRGRGDGVRVGVSWVNPPQRGLARSGHRGCVWGSGERRPRSRQGWVPVLGALSLDVATAAFTPRCSFCAESCEGRCDEGFNSLQKCQCDTLCVYYQSCCSDYSTVCKTKGTGPAAPPLLLPLASGVSGFPTASQATSTGPSLHTPVSAGGWQGWDLALGCCRAGFFRHPAWCHRQCAPPRGWEHPNPVWGHPGLPGTDPSPPAVTRGDVFALPEDDYLDYDLPIDTGTEPPTRPAAPTGAPTQPPTPLPTVSEDEWGTEEPLLETERPVQELPTTSDGVTDEGPEDETEELCSRKPFNAFTDLKNGSLYAFRGTPGALSPARTARLASHLSPPSSPLSAGKYFYELDKSSVRPGYPKLISDVWGIEGPIDAAFTRINCQGKTYLFKGSQYWRFDDGALDPGYPRNISDGFEGIPNNIDAAFALPAHSFHGNERVYFFKGKYYWSYDFAHQPTQAECEKSSPSTVFNHYAFMNRDSWEDIFQVLFGSRMIGASGPRYISRDWRGVPGQLDAAMAGRIYVASQQPRRRKSRRQRKRYKSQRSLNLGLWSWLQNDSDSMDAESDWLSGSKCETLQSVYFFVGDNYYRVNLRTKRVDLVQPRYPRSIAQYWLDCPQPGEEST</sequence>
<feature type="repeat" description="Hemopexin" evidence="7">
    <location>
        <begin position="416"/>
        <end position="473"/>
    </location>
</feature>
<name>A0A8C3C7S1_CAIMO</name>
<dbReference type="PRINTS" id="PR00022">
    <property type="entry name" value="SOMATOMEDINB"/>
</dbReference>
<dbReference type="GO" id="GO:0005178">
    <property type="term" value="F:integrin binding"/>
    <property type="evidence" value="ECO:0007669"/>
    <property type="project" value="TreeGrafter"/>
</dbReference>
<dbReference type="SMART" id="SM00120">
    <property type="entry name" value="HX"/>
    <property type="match status" value="4"/>
</dbReference>
<keyword evidence="2" id="KW-0964">Secreted</keyword>
<dbReference type="InterPro" id="IPR001212">
    <property type="entry name" value="Somatomedin_B_dom"/>
</dbReference>